<feature type="region of interest" description="Disordered" evidence="1">
    <location>
        <begin position="243"/>
        <end position="263"/>
    </location>
</feature>
<feature type="region of interest" description="Disordered" evidence="1">
    <location>
        <begin position="402"/>
        <end position="456"/>
    </location>
</feature>
<feature type="region of interest" description="Disordered" evidence="1">
    <location>
        <begin position="313"/>
        <end position="379"/>
    </location>
</feature>
<protein>
    <submittedName>
        <fullName evidence="2">Uncharacterized protein</fullName>
    </submittedName>
</protein>
<feature type="compositionally biased region" description="Low complexity" evidence="1">
    <location>
        <begin position="409"/>
        <end position="422"/>
    </location>
</feature>
<dbReference type="EMBL" id="AYSA01000170">
    <property type="protein sequence ID" value="ESZ95679.1"/>
    <property type="molecule type" value="Genomic_DNA"/>
</dbReference>
<accession>W9CLY2</accession>
<dbReference type="OrthoDB" id="3535536at2759"/>
<feature type="compositionally biased region" description="Polar residues" evidence="1">
    <location>
        <begin position="243"/>
        <end position="252"/>
    </location>
</feature>
<comment type="caution">
    <text evidence="2">The sequence shown here is derived from an EMBL/GenBank/DDBJ whole genome shotgun (WGS) entry which is preliminary data.</text>
</comment>
<dbReference type="Proteomes" id="UP000019487">
    <property type="component" value="Unassembled WGS sequence"/>
</dbReference>
<dbReference type="AlphaFoldDB" id="W9CLY2"/>
<sequence>MNFNLAEVWGELLSSIANNEAVLRELLEGRPEIEKARDLNYIFMNYLSIIHKIFTIKVGGAWIDPRARIPSDLEFVEMLKLLVRYTHDITTWIEDHDRSGLPWKCIKEFYSGSLLEVDTQCQIWWTLADMTTLNQGTRPFSMPSPLSPTGIRPSQFDTHEAPPTPALSFTEYQSPSIASSKFSGPSTITSFNEDQIAVGMPSSWNDAGEPGFASHFNPLGGFDQRFLNNGGSQRGASIIQQSAATMPSTPRLEQQGFVPSPNPSLALQSSANKRNGYFQPMPPPVRKVAIPRLQKQGAFEPLLPPIQNSALRSSPAIEKASSCAPPKKRRYTKPSAETLIARQQKRQAVGSEKPKQNPVSTEYEVFTPGPASSPGTLGNDLCRGALEYSGESYRSDRSILPTFTSANTNRSPSMPNSNHNSNQGASTSHLHWDDAPSATFNSNQGIGNTGLGLSSPPMNRDFRNFEGLVPNLCMDMNMGHAGTCVIPQNTMHINSPMHYSKTSGGNFNGATQKIRQNMSNNAVKMGNVLGMEQIMGHNQLNSFTSWDKNLLEPRQVLENDFMDEDFGS</sequence>
<gene>
    <name evidence="2" type="ORF">SBOR_3935</name>
</gene>
<evidence type="ECO:0000256" key="1">
    <source>
        <dbReference type="SAM" id="MobiDB-lite"/>
    </source>
</evidence>
<dbReference type="HOGENOM" id="CLU_490878_0_0_1"/>
<evidence type="ECO:0000313" key="3">
    <source>
        <dbReference type="Proteomes" id="UP000019487"/>
    </source>
</evidence>
<evidence type="ECO:0000313" key="2">
    <source>
        <dbReference type="EMBL" id="ESZ95679.1"/>
    </source>
</evidence>
<organism evidence="2 3">
    <name type="scientific">Sclerotinia borealis (strain F-4128)</name>
    <dbReference type="NCBI Taxonomy" id="1432307"/>
    <lineage>
        <taxon>Eukaryota</taxon>
        <taxon>Fungi</taxon>
        <taxon>Dikarya</taxon>
        <taxon>Ascomycota</taxon>
        <taxon>Pezizomycotina</taxon>
        <taxon>Leotiomycetes</taxon>
        <taxon>Helotiales</taxon>
        <taxon>Sclerotiniaceae</taxon>
        <taxon>Sclerotinia</taxon>
    </lineage>
</organism>
<proteinExistence type="predicted"/>
<keyword evidence="3" id="KW-1185">Reference proteome</keyword>
<name>W9CLY2_SCLBF</name>
<reference evidence="2 3" key="1">
    <citation type="journal article" date="2014" name="Genome Announc.">
        <title>Draft genome sequence of Sclerotinia borealis, a psychrophilic plant pathogenic fungus.</title>
        <authorList>
            <person name="Mardanov A.V."/>
            <person name="Beletsky A.V."/>
            <person name="Kadnikov V.V."/>
            <person name="Ignatov A.N."/>
            <person name="Ravin N.V."/>
        </authorList>
    </citation>
    <scope>NUCLEOTIDE SEQUENCE [LARGE SCALE GENOMIC DNA]</scope>
    <source>
        <strain evidence="3">F-4157</strain>
    </source>
</reference>